<protein>
    <submittedName>
        <fullName evidence="3">Phosphate ABC transporter permease</fullName>
    </submittedName>
</protein>
<keyword evidence="2" id="KW-0472">Membrane</keyword>
<reference evidence="3 4" key="1">
    <citation type="submission" date="2020-10" db="EMBL/GenBank/DDBJ databases">
        <authorList>
            <person name="Castelo-Branco R."/>
            <person name="Eusebio N."/>
            <person name="Adriana R."/>
            <person name="Vieira A."/>
            <person name="Brugerolle De Fraissinette N."/>
            <person name="Rezende De Castro R."/>
            <person name="Schneider M.P."/>
            <person name="Vasconcelos V."/>
            <person name="Leao P.N."/>
        </authorList>
    </citation>
    <scope>NUCLEOTIDE SEQUENCE [LARGE SCALE GENOMIC DNA]</scope>
    <source>
        <strain evidence="3 4">LEGE 00031</strain>
    </source>
</reference>
<keyword evidence="2" id="KW-0812">Transmembrane</keyword>
<organism evidence="3 4">
    <name type="scientific">Synechocystis salina LEGE 00031</name>
    <dbReference type="NCBI Taxonomy" id="1828736"/>
    <lineage>
        <taxon>Bacteria</taxon>
        <taxon>Bacillati</taxon>
        <taxon>Cyanobacteriota</taxon>
        <taxon>Cyanophyceae</taxon>
        <taxon>Synechococcales</taxon>
        <taxon>Merismopediaceae</taxon>
        <taxon>Synechocystis</taxon>
    </lineage>
</organism>
<sequence length="231" mass="26282">MLIPLTKETFDQVVPVIATGAQYSYAWGKVYNLLARLLISLLIVVSIWIVGLIFGHGAQGVELVCFIIGGMYWLWCPVYVASVRNNQYRRFPYVGFWRGEVLDIFITEELISQTQQADQFGQLVLVENIERRINLEVGDRQGFSAVVQAPVQKTYKAIRPGMVAEMLLFSKNAELERVGKLSDLYLPQLDLWVGDYPVVRRDIFRDISNQFGSSSPRRRRSPSLGASGQFR</sequence>
<feature type="region of interest" description="Disordered" evidence="1">
    <location>
        <begin position="211"/>
        <end position="231"/>
    </location>
</feature>
<evidence type="ECO:0000313" key="4">
    <source>
        <dbReference type="Proteomes" id="UP000658720"/>
    </source>
</evidence>
<proteinExistence type="predicted"/>
<name>A0ABR9VS64_9SYNC</name>
<comment type="caution">
    <text evidence="3">The sequence shown here is derived from an EMBL/GenBank/DDBJ whole genome shotgun (WGS) entry which is preliminary data.</text>
</comment>
<dbReference type="RefSeq" id="WP_194019190.1">
    <property type="nucleotide sequence ID" value="NZ_JADEVV010000011.1"/>
</dbReference>
<evidence type="ECO:0000256" key="2">
    <source>
        <dbReference type="SAM" id="Phobius"/>
    </source>
</evidence>
<dbReference type="EMBL" id="JADEVV010000011">
    <property type="protein sequence ID" value="MBE9253313.1"/>
    <property type="molecule type" value="Genomic_DNA"/>
</dbReference>
<gene>
    <name evidence="3" type="ORF">IQ217_05425</name>
</gene>
<evidence type="ECO:0000256" key="1">
    <source>
        <dbReference type="SAM" id="MobiDB-lite"/>
    </source>
</evidence>
<keyword evidence="2" id="KW-1133">Transmembrane helix</keyword>
<feature type="transmembrane region" description="Helical" evidence="2">
    <location>
        <begin position="60"/>
        <end position="81"/>
    </location>
</feature>
<evidence type="ECO:0000313" key="3">
    <source>
        <dbReference type="EMBL" id="MBE9253313.1"/>
    </source>
</evidence>
<accession>A0ABR9VS64</accession>
<dbReference type="Proteomes" id="UP000658720">
    <property type="component" value="Unassembled WGS sequence"/>
</dbReference>
<keyword evidence="4" id="KW-1185">Reference proteome</keyword>
<feature type="transmembrane region" description="Helical" evidence="2">
    <location>
        <begin position="33"/>
        <end position="54"/>
    </location>
</feature>